<dbReference type="SUPFAM" id="SSF88723">
    <property type="entry name" value="PIN domain-like"/>
    <property type="match status" value="1"/>
</dbReference>
<dbReference type="InterPro" id="IPR002421">
    <property type="entry name" value="5-3_exonuclease"/>
</dbReference>
<name>A0ABR9VST7_9SYNC</name>
<keyword evidence="8 16" id="KW-0227">DNA damage</keyword>
<evidence type="ECO:0000256" key="12">
    <source>
        <dbReference type="ARBA" id="ARBA00023125"/>
    </source>
</evidence>
<dbReference type="GO" id="GO:0003887">
    <property type="term" value="F:DNA-directed DNA polymerase activity"/>
    <property type="evidence" value="ECO:0007669"/>
    <property type="project" value="UniProtKB-EC"/>
</dbReference>
<evidence type="ECO:0000259" key="19">
    <source>
        <dbReference type="SMART" id="SM00474"/>
    </source>
</evidence>
<dbReference type="Pfam" id="PF02739">
    <property type="entry name" value="5_3_exonuc_N"/>
    <property type="match status" value="1"/>
</dbReference>
<dbReference type="InterPro" id="IPR002562">
    <property type="entry name" value="3'-5'_exonuclease_dom"/>
</dbReference>
<evidence type="ECO:0000256" key="7">
    <source>
        <dbReference type="ARBA" id="ARBA00022722"/>
    </source>
</evidence>
<dbReference type="InterPro" id="IPR043502">
    <property type="entry name" value="DNA/RNA_pol_sf"/>
</dbReference>
<evidence type="ECO:0000256" key="15">
    <source>
        <dbReference type="NCBIfam" id="TIGR00593"/>
    </source>
</evidence>
<dbReference type="InterPro" id="IPR012337">
    <property type="entry name" value="RNaseH-like_sf"/>
</dbReference>
<gene>
    <name evidence="16 22" type="primary">polA</name>
    <name evidence="22" type="ORF">IQ217_11355</name>
</gene>
<evidence type="ECO:0000256" key="4">
    <source>
        <dbReference type="ARBA" id="ARBA00022679"/>
    </source>
</evidence>
<protein>
    <recommendedName>
        <fullName evidence="3 15">DNA polymerase I</fullName>
        <ecNumber evidence="2 15">2.7.7.7</ecNumber>
    </recommendedName>
</protein>
<evidence type="ECO:0000256" key="5">
    <source>
        <dbReference type="ARBA" id="ARBA00022695"/>
    </source>
</evidence>
<dbReference type="Pfam" id="PF00476">
    <property type="entry name" value="DNA_pol_A"/>
    <property type="match status" value="1"/>
</dbReference>
<feature type="domain" description="DNA-directed DNA polymerase family A palm" evidence="21">
    <location>
        <begin position="733"/>
        <end position="953"/>
    </location>
</feature>
<dbReference type="SUPFAM" id="SSF56672">
    <property type="entry name" value="DNA/RNA polymerases"/>
    <property type="match status" value="1"/>
</dbReference>
<evidence type="ECO:0000259" key="21">
    <source>
        <dbReference type="SMART" id="SM00482"/>
    </source>
</evidence>
<dbReference type="InterPro" id="IPR036279">
    <property type="entry name" value="5-3_exonuclease_C_sf"/>
</dbReference>
<feature type="coiled-coil region" evidence="17">
    <location>
        <begin position="217"/>
        <end position="244"/>
    </location>
</feature>
<dbReference type="Gene3D" id="1.20.1060.10">
    <property type="entry name" value="Taq DNA Polymerase, Chain T, domain 4"/>
    <property type="match status" value="1"/>
</dbReference>
<dbReference type="InterPro" id="IPR036397">
    <property type="entry name" value="RNaseH_sf"/>
</dbReference>
<reference evidence="22 23" key="1">
    <citation type="submission" date="2020-10" db="EMBL/GenBank/DDBJ databases">
        <authorList>
            <person name="Castelo-Branco R."/>
            <person name="Eusebio N."/>
            <person name="Adriana R."/>
            <person name="Vieira A."/>
            <person name="Brugerolle De Fraissinette N."/>
            <person name="Rezende De Castro R."/>
            <person name="Schneider M.P."/>
            <person name="Vasconcelos V."/>
            <person name="Leao P.N."/>
        </authorList>
    </citation>
    <scope>NUCLEOTIDE SEQUENCE [LARGE SCALE GENOMIC DNA]</scope>
    <source>
        <strain evidence="22 23">LEGE 00031</strain>
    </source>
</reference>
<dbReference type="CDD" id="cd09859">
    <property type="entry name" value="PIN_53EXO"/>
    <property type="match status" value="1"/>
</dbReference>
<feature type="region of interest" description="Disordered" evidence="18">
    <location>
        <begin position="315"/>
        <end position="334"/>
    </location>
</feature>
<dbReference type="Gene3D" id="1.10.150.20">
    <property type="entry name" value="5' to 3' exonuclease, C-terminal subdomain"/>
    <property type="match status" value="2"/>
</dbReference>
<feature type="domain" description="3'-5' exonuclease" evidence="19">
    <location>
        <begin position="375"/>
        <end position="563"/>
    </location>
</feature>
<feature type="domain" description="5'-3' exonuclease" evidence="20">
    <location>
        <begin position="7"/>
        <end position="277"/>
    </location>
</feature>
<dbReference type="Pfam" id="PF01612">
    <property type="entry name" value="DNA_pol_A_exo1"/>
    <property type="match status" value="1"/>
</dbReference>
<dbReference type="InterPro" id="IPR002298">
    <property type="entry name" value="DNA_polymerase_A"/>
</dbReference>
<dbReference type="NCBIfam" id="NF004397">
    <property type="entry name" value="PRK05755.1"/>
    <property type="match status" value="1"/>
</dbReference>
<dbReference type="PANTHER" id="PTHR10133">
    <property type="entry name" value="DNA POLYMERASE I"/>
    <property type="match status" value="1"/>
</dbReference>
<evidence type="ECO:0000256" key="13">
    <source>
        <dbReference type="ARBA" id="ARBA00023204"/>
    </source>
</evidence>
<keyword evidence="17" id="KW-0175">Coiled coil</keyword>
<keyword evidence="6 16" id="KW-0235">DNA replication</keyword>
<dbReference type="Gene3D" id="3.30.420.10">
    <property type="entry name" value="Ribonuclease H-like superfamily/Ribonuclease H"/>
    <property type="match status" value="1"/>
</dbReference>
<evidence type="ECO:0000256" key="18">
    <source>
        <dbReference type="SAM" id="MobiDB-lite"/>
    </source>
</evidence>
<evidence type="ECO:0000256" key="1">
    <source>
        <dbReference type="ARBA" id="ARBA00007705"/>
    </source>
</evidence>
<dbReference type="SUPFAM" id="SSF47807">
    <property type="entry name" value="5' to 3' exonuclease, C-terminal subdomain"/>
    <property type="match status" value="1"/>
</dbReference>
<dbReference type="InterPro" id="IPR018320">
    <property type="entry name" value="DNA_polymerase_1"/>
</dbReference>
<dbReference type="InterPro" id="IPR029060">
    <property type="entry name" value="PIN-like_dom_sf"/>
</dbReference>
<evidence type="ECO:0000313" key="23">
    <source>
        <dbReference type="Proteomes" id="UP000658720"/>
    </source>
</evidence>
<dbReference type="EC" id="2.7.7.7" evidence="2 15"/>
<dbReference type="CDD" id="cd06139">
    <property type="entry name" value="DNA_polA_I_Ecoli_like_exo"/>
    <property type="match status" value="1"/>
</dbReference>
<dbReference type="Pfam" id="PF01367">
    <property type="entry name" value="5_3_exonuc"/>
    <property type="match status" value="1"/>
</dbReference>
<comment type="function">
    <text evidence="16">In addition to polymerase activity, this DNA polymerase exhibits 3'-5' and 5'-3' exonuclease activity.</text>
</comment>
<dbReference type="Proteomes" id="UP000658720">
    <property type="component" value="Unassembled WGS sequence"/>
</dbReference>
<keyword evidence="4 16" id="KW-0808">Transferase</keyword>
<keyword evidence="13 16" id="KW-0234">DNA repair</keyword>
<evidence type="ECO:0000256" key="3">
    <source>
        <dbReference type="ARBA" id="ARBA00020311"/>
    </source>
</evidence>
<keyword evidence="11 16" id="KW-0239">DNA-directed DNA polymerase</keyword>
<dbReference type="CDD" id="cd09898">
    <property type="entry name" value="H3TH_53EXO"/>
    <property type="match status" value="1"/>
</dbReference>
<dbReference type="Gene3D" id="3.40.50.1010">
    <property type="entry name" value="5'-nuclease"/>
    <property type="match status" value="1"/>
</dbReference>
<dbReference type="InterPro" id="IPR001098">
    <property type="entry name" value="DNA-dir_DNA_pol_A_palm_dom"/>
</dbReference>
<dbReference type="PANTHER" id="PTHR10133:SF27">
    <property type="entry name" value="DNA POLYMERASE NU"/>
    <property type="match status" value="1"/>
</dbReference>
<dbReference type="CDD" id="cd08637">
    <property type="entry name" value="DNA_pol_A_pol_I_C"/>
    <property type="match status" value="1"/>
</dbReference>
<evidence type="ECO:0000256" key="2">
    <source>
        <dbReference type="ARBA" id="ARBA00012417"/>
    </source>
</evidence>
<dbReference type="SMART" id="SM00475">
    <property type="entry name" value="53EXOc"/>
    <property type="match status" value="1"/>
</dbReference>
<dbReference type="NCBIfam" id="TIGR00593">
    <property type="entry name" value="pola"/>
    <property type="match status" value="1"/>
</dbReference>
<keyword evidence="10 16" id="KW-0269">Exonuclease</keyword>
<dbReference type="RefSeq" id="WP_194020022.1">
    <property type="nucleotide sequence ID" value="NZ_JADEVV010000030.1"/>
</dbReference>
<evidence type="ECO:0000259" key="20">
    <source>
        <dbReference type="SMART" id="SM00475"/>
    </source>
</evidence>
<dbReference type="SMART" id="SM00474">
    <property type="entry name" value="35EXOc"/>
    <property type="match status" value="1"/>
</dbReference>
<keyword evidence="7" id="KW-0540">Nuclease</keyword>
<accession>A0ABR9VST7</accession>
<keyword evidence="23" id="KW-1185">Reference proteome</keyword>
<dbReference type="SMART" id="SM00482">
    <property type="entry name" value="POLAc"/>
    <property type="match status" value="1"/>
</dbReference>
<dbReference type="InterPro" id="IPR020046">
    <property type="entry name" value="5-3_exonucl_a-hlix_arch_N"/>
</dbReference>
<evidence type="ECO:0000256" key="6">
    <source>
        <dbReference type="ARBA" id="ARBA00022705"/>
    </source>
</evidence>
<evidence type="ECO:0000256" key="14">
    <source>
        <dbReference type="ARBA" id="ARBA00049244"/>
    </source>
</evidence>
<evidence type="ECO:0000256" key="9">
    <source>
        <dbReference type="ARBA" id="ARBA00022801"/>
    </source>
</evidence>
<evidence type="ECO:0000256" key="17">
    <source>
        <dbReference type="SAM" id="Coils"/>
    </source>
</evidence>
<comment type="similarity">
    <text evidence="1 16">Belongs to the DNA polymerase type-A family.</text>
</comment>
<dbReference type="EMBL" id="JADEVV010000030">
    <property type="protein sequence ID" value="MBE9254427.1"/>
    <property type="molecule type" value="Genomic_DNA"/>
</dbReference>
<keyword evidence="12 16" id="KW-0238">DNA-binding</keyword>
<evidence type="ECO:0000256" key="10">
    <source>
        <dbReference type="ARBA" id="ARBA00022839"/>
    </source>
</evidence>
<keyword evidence="9 16" id="KW-0378">Hydrolase</keyword>
<comment type="catalytic activity">
    <reaction evidence="14 16">
        <text>DNA(n) + a 2'-deoxyribonucleoside 5'-triphosphate = DNA(n+1) + diphosphate</text>
        <dbReference type="Rhea" id="RHEA:22508"/>
        <dbReference type="Rhea" id="RHEA-COMP:17339"/>
        <dbReference type="Rhea" id="RHEA-COMP:17340"/>
        <dbReference type="ChEBI" id="CHEBI:33019"/>
        <dbReference type="ChEBI" id="CHEBI:61560"/>
        <dbReference type="ChEBI" id="CHEBI:173112"/>
        <dbReference type="EC" id="2.7.7.7"/>
    </reaction>
</comment>
<organism evidence="22 23">
    <name type="scientific">Synechocystis salina LEGE 00031</name>
    <dbReference type="NCBI Taxonomy" id="1828736"/>
    <lineage>
        <taxon>Bacteria</taxon>
        <taxon>Bacillati</taxon>
        <taxon>Cyanobacteriota</taxon>
        <taxon>Cyanophyceae</taxon>
        <taxon>Synechococcales</taxon>
        <taxon>Merismopediaceae</taxon>
        <taxon>Synechocystis</taxon>
    </lineage>
</organism>
<dbReference type="SUPFAM" id="SSF53098">
    <property type="entry name" value="Ribonuclease H-like"/>
    <property type="match status" value="1"/>
</dbReference>
<dbReference type="Gene3D" id="3.30.70.370">
    <property type="match status" value="1"/>
</dbReference>
<comment type="caution">
    <text evidence="22">The sequence shown here is derived from an EMBL/GenBank/DDBJ whole genome shotgun (WGS) entry which is preliminary data.</text>
</comment>
<proteinExistence type="inferred from homology"/>
<sequence length="989" mass="110782">MLMSAESPLLLLVDGHSLAFRAYYAFGLSKKGPLRTTAGIPTSVCFGFLNSLMQVMESQKPAAIAIAFDRREPTFRHEADVAYKSNRQETPEDFAEDLSYLQQLLQALNLQTITYAGYEADDILGTLAHKGSDAGYRVKILSGDRDLFQLVTPEQNISVLYLTRNPFASNTGYDELDWQGVVNKMGVTPAQIVDFKALCGDKSDCIPGINGIGEKTAIKLLAEYETLEKVYENLEQIKGALKTKLTNGKNDAIHSQMLARIVVDMPLEIGWEDLQLTGFSTDRLVPLLEKLELRTFIDKIATFHRAFGDKYGPVPVDNEVDNSPKDNAAKTNQNTKAKAKISQDDSQQLSLFDGVPTVIQEDGLITIQLPEQIQPQIITTIPQLQALVEELKNYTDAKFPVAWDTETNSLDPLMANLVGIGCAWGPEPHQVAYIPLGHHQGEQLSLDIVKDLLEEVLGNATYPKVLQNAKFDRRVLTHHGMELGGVVLDTMLASYVLQPEETHNLTDLCRRYNLGLVALSYKDLGLKKDQTIADLPLETAGQYCGLDCYATYLLAEKLQQELDDYPELATIVRDIEQPLEKILAAMEDRGIRIDCDYLQTLSEQLADNLLTIETTAYEAAGESFNLSSPKQLGSILFDKLGLDRKKSRKTKTGYSTDHATLEKLQGDHPIIDAILEHRTLAKLKSTYVDALPELVNPHTKRIHTDFNQAITSTGRLSSSNPNLQNIPIRSDFSRQIRRAFLPQENWLLVSADYSQIELRILAHLSQEPVLLQAYGDRQDVHAVTAKLLFGKEDITPAERNLGKTINFGVIYGMGAQRFARETGISAVEGREFIDRYHRTYAQVFDYLETMKLEAIAKGYVTTIVGRRRYFNFVTDALRRLRGKTVTELDLAGIKMNYNDAQLLRSAANAPIQGSSADIIKIAMVKLADLLENYQTRMLLQVHDELIFEMPLEEWEELSPLIQHTMEQALTLSVPLVVEMHRGSNWMEAK</sequence>
<evidence type="ECO:0000256" key="8">
    <source>
        <dbReference type="ARBA" id="ARBA00022763"/>
    </source>
</evidence>
<dbReference type="SMART" id="SM00279">
    <property type="entry name" value="HhH2"/>
    <property type="match status" value="1"/>
</dbReference>
<evidence type="ECO:0000313" key="22">
    <source>
        <dbReference type="EMBL" id="MBE9254427.1"/>
    </source>
</evidence>
<dbReference type="PRINTS" id="PR00868">
    <property type="entry name" value="DNAPOLI"/>
</dbReference>
<dbReference type="InterPro" id="IPR020045">
    <property type="entry name" value="DNA_polI_H3TH"/>
</dbReference>
<evidence type="ECO:0000256" key="16">
    <source>
        <dbReference type="RuleBase" id="RU004460"/>
    </source>
</evidence>
<keyword evidence="5 16" id="KW-0548">Nucleotidyltransferase</keyword>
<evidence type="ECO:0000256" key="11">
    <source>
        <dbReference type="ARBA" id="ARBA00022932"/>
    </source>
</evidence>
<dbReference type="InterPro" id="IPR008918">
    <property type="entry name" value="HhH2"/>
</dbReference>